<feature type="compositionally biased region" description="Basic residues" evidence="1">
    <location>
        <begin position="142"/>
        <end position="151"/>
    </location>
</feature>
<evidence type="ECO:0000313" key="3">
    <source>
        <dbReference type="RefSeq" id="XP_032834182.1"/>
    </source>
</evidence>
<dbReference type="Proteomes" id="UP001318040">
    <property type="component" value="Chromosome 66"/>
</dbReference>
<keyword evidence="2" id="KW-1185">Reference proteome</keyword>
<feature type="compositionally biased region" description="Acidic residues" evidence="1">
    <location>
        <begin position="60"/>
        <end position="82"/>
    </location>
</feature>
<evidence type="ECO:0000313" key="2">
    <source>
        <dbReference type="Proteomes" id="UP001318040"/>
    </source>
</evidence>
<organism evidence="2 3">
    <name type="scientific">Petromyzon marinus</name>
    <name type="common">Sea lamprey</name>
    <dbReference type="NCBI Taxonomy" id="7757"/>
    <lineage>
        <taxon>Eukaryota</taxon>
        <taxon>Metazoa</taxon>
        <taxon>Chordata</taxon>
        <taxon>Craniata</taxon>
        <taxon>Vertebrata</taxon>
        <taxon>Cyclostomata</taxon>
        <taxon>Hyperoartia</taxon>
        <taxon>Petromyzontiformes</taxon>
        <taxon>Petromyzontidae</taxon>
        <taxon>Petromyzon</taxon>
    </lineage>
</organism>
<protein>
    <submittedName>
        <fullName evidence="3">Zinc finger protein AEBP2-like</fullName>
    </submittedName>
</protein>
<sequence>MEAGGSQAVSGGPQALSAPRATLLKREAAERPWPGVIVKREVVDGFRPDAVALSLKREHEEDEEDEEDEEEGEEGEDEEEEPGHDAWPQVKVKQEDSANASPRSEDDETGGAGGGGGRGLVVVSGGGGRQDGCRGGGGAERRGRRRRRRQWRRDGSRSLA</sequence>
<dbReference type="RefSeq" id="XP_032834182.1">
    <property type="nucleotide sequence ID" value="XM_032978291.1"/>
</dbReference>
<evidence type="ECO:0000256" key="1">
    <source>
        <dbReference type="SAM" id="MobiDB-lite"/>
    </source>
</evidence>
<name>A0AAJ7UG51_PETMA</name>
<proteinExistence type="predicted"/>
<reference evidence="3" key="1">
    <citation type="submission" date="2025-08" db="UniProtKB">
        <authorList>
            <consortium name="RefSeq"/>
        </authorList>
    </citation>
    <scope>IDENTIFICATION</scope>
    <source>
        <tissue evidence="3">Sperm</tissue>
    </source>
</reference>
<feature type="region of interest" description="Disordered" evidence="1">
    <location>
        <begin position="52"/>
        <end position="160"/>
    </location>
</feature>
<accession>A0AAJ7UG51</accession>
<feature type="compositionally biased region" description="Gly residues" evidence="1">
    <location>
        <begin position="110"/>
        <end position="138"/>
    </location>
</feature>
<dbReference type="KEGG" id="pmrn:116956584"/>
<gene>
    <name evidence="3" type="primary">LOC116956584</name>
</gene>
<dbReference type="AlphaFoldDB" id="A0AAJ7UG51"/>